<dbReference type="GO" id="GO:0004222">
    <property type="term" value="F:metalloendopeptidase activity"/>
    <property type="evidence" value="ECO:0007669"/>
    <property type="project" value="InterPro"/>
</dbReference>
<protein>
    <recommendedName>
        <fullName evidence="2">Peptidase M12B domain-containing protein</fullName>
    </recommendedName>
</protein>
<evidence type="ECO:0000256" key="1">
    <source>
        <dbReference type="PROSITE-ProRule" id="PRU00276"/>
    </source>
</evidence>
<feature type="binding site" evidence="1">
    <location>
        <position position="374"/>
    </location>
    <ligand>
        <name>Zn(2+)</name>
        <dbReference type="ChEBI" id="CHEBI:29105"/>
        <note>catalytic</note>
    </ligand>
</feature>
<feature type="active site" evidence="1">
    <location>
        <position position="365"/>
    </location>
</feature>
<keyword evidence="1" id="KW-0862">Zinc</keyword>
<dbReference type="InterPro" id="IPR001590">
    <property type="entry name" value="Peptidase_M12B"/>
</dbReference>
<sequence length="511" mass="58436">MLSPEERADIFGKKQDKMPEYEVVPISHSIDEANVLNPSISFRAFDTNIVLNLNHVEEPLLHKNTPIWLTSGNSKSPEVIYQRVDNDTINDAFKFYEDPNNMAGIAVEQDMHANLRFMGFIRDAFVIKPVPQGVINTWNDYFKNDIKSRITRSITRPFVSDLHFVIKRSPSDEGFFVPNVDIKNITEELKLKRRSSFPDRPQIIYPRLLIFTDYGLEYTSEREIRFYRLLVYLSAFWNAVNLKFSQFENPKIKFRIVGIVVGMNKWASPYIYEKRVHESIVNTEALKSFGYWVKNKNPPIDREEWDIAVTQTTSKFCGDWTCPQANILGIAYMQGKCNDWYPYSTMTALVHDNLDFTGVLIATHEIGHIFGAQHDNTLPKCVDDGYIMASFAQPHENNNHWSTCSVDSINKHLRSVMDHCYNKPNAASVNESVPAVLPGDYISPDEQCRSQGWDWSCKVTRGICSGLKCYTEDIFGTSIFAFCHNSGVPVDGTICDDDHHCQLGSCVSKKS</sequence>
<dbReference type="SUPFAM" id="SSF55486">
    <property type="entry name" value="Metalloproteases ('zincins'), catalytic domain"/>
    <property type="match status" value="1"/>
</dbReference>
<dbReference type="GO" id="GO:0006509">
    <property type="term" value="P:membrane protein ectodomain proteolysis"/>
    <property type="evidence" value="ECO:0007669"/>
    <property type="project" value="TreeGrafter"/>
</dbReference>
<feature type="domain" description="Peptidase M12B" evidence="2">
    <location>
        <begin position="204"/>
        <end position="425"/>
    </location>
</feature>
<dbReference type="Gene3D" id="3.40.390.10">
    <property type="entry name" value="Collagenase (Catalytic Domain)"/>
    <property type="match status" value="1"/>
</dbReference>
<evidence type="ECO:0000259" key="2">
    <source>
        <dbReference type="PROSITE" id="PS50215"/>
    </source>
</evidence>
<dbReference type="PANTHER" id="PTHR11905:SF249">
    <property type="entry name" value="SOL NARAE, ISOFORM C"/>
    <property type="match status" value="1"/>
</dbReference>
<dbReference type="InterPro" id="IPR024079">
    <property type="entry name" value="MetalloPept_cat_dom_sf"/>
</dbReference>
<feature type="binding site" evidence="1">
    <location>
        <position position="364"/>
    </location>
    <ligand>
        <name>Zn(2+)</name>
        <dbReference type="ChEBI" id="CHEBI:29105"/>
        <note>catalytic</note>
    </ligand>
</feature>
<keyword evidence="4" id="KW-1185">Reference proteome</keyword>
<comment type="caution">
    <text evidence="1">Lacks conserved residue(s) required for the propagation of feature annotation.</text>
</comment>
<comment type="caution">
    <text evidence="3">The sequence shown here is derived from an EMBL/GenBank/DDBJ whole genome shotgun (WGS) entry which is preliminary data.</text>
</comment>
<gene>
    <name evidence="3" type="ORF">HCN44_003726</name>
</gene>
<dbReference type="PANTHER" id="PTHR11905">
    <property type="entry name" value="ADAM A DISINTEGRIN AND METALLOPROTEASE DOMAIN"/>
    <property type="match status" value="1"/>
</dbReference>
<dbReference type="Proteomes" id="UP000639338">
    <property type="component" value="Unassembled WGS sequence"/>
</dbReference>
<dbReference type="OrthoDB" id="7656072at2759"/>
<proteinExistence type="predicted"/>
<feature type="binding site" evidence="1">
    <location>
        <position position="368"/>
    </location>
    <ligand>
        <name>Zn(2+)</name>
        <dbReference type="ChEBI" id="CHEBI:29105"/>
        <note>catalytic</note>
    </ligand>
</feature>
<dbReference type="Gene3D" id="3.40.1620.60">
    <property type="match status" value="1"/>
</dbReference>
<keyword evidence="1" id="KW-0479">Metal-binding</keyword>
<reference evidence="3 4" key="1">
    <citation type="submission" date="2020-08" db="EMBL/GenBank/DDBJ databases">
        <title>Aphidius gifuensis genome sequencing and assembly.</title>
        <authorList>
            <person name="Du Z."/>
        </authorList>
    </citation>
    <scope>NUCLEOTIDE SEQUENCE [LARGE SCALE GENOMIC DNA]</scope>
    <source>
        <strain evidence="3">YNYX2018</strain>
        <tissue evidence="3">Adults</tissue>
    </source>
</reference>
<dbReference type="EMBL" id="JACMRX010000006">
    <property type="protein sequence ID" value="KAF7987863.1"/>
    <property type="molecule type" value="Genomic_DNA"/>
</dbReference>
<organism evidence="3 4">
    <name type="scientific">Aphidius gifuensis</name>
    <name type="common">Parasitoid wasp</name>
    <dbReference type="NCBI Taxonomy" id="684658"/>
    <lineage>
        <taxon>Eukaryota</taxon>
        <taxon>Metazoa</taxon>
        <taxon>Ecdysozoa</taxon>
        <taxon>Arthropoda</taxon>
        <taxon>Hexapoda</taxon>
        <taxon>Insecta</taxon>
        <taxon>Pterygota</taxon>
        <taxon>Neoptera</taxon>
        <taxon>Endopterygota</taxon>
        <taxon>Hymenoptera</taxon>
        <taxon>Apocrita</taxon>
        <taxon>Ichneumonoidea</taxon>
        <taxon>Braconidae</taxon>
        <taxon>Aphidiinae</taxon>
        <taxon>Aphidius</taxon>
    </lineage>
</organism>
<dbReference type="AlphaFoldDB" id="A0A834XKF2"/>
<dbReference type="Pfam" id="PF13582">
    <property type="entry name" value="Reprolysin_3"/>
    <property type="match status" value="1"/>
</dbReference>
<evidence type="ECO:0000313" key="3">
    <source>
        <dbReference type="EMBL" id="KAF7987863.1"/>
    </source>
</evidence>
<evidence type="ECO:0000313" key="4">
    <source>
        <dbReference type="Proteomes" id="UP000639338"/>
    </source>
</evidence>
<accession>A0A834XKF2</accession>
<dbReference type="GO" id="GO:0046872">
    <property type="term" value="F:metal ion binding"/>
    <property type="evidence" value="ECO:0007669"/>
    <property type="project" value="UniProtKB-KW"/>
</dbReference>
<dbReference type="PROSITE" id="PS50215">
    <property type="entry name" value="ADAM_MEPRO"/>
    <property type="match status" value="1"/>
</dbReference>
<name>A0A834XKF2_APHGI</name>